<evidence type="ECO:0000259" key="14">
    <source>
        <dbReference type="Pfam" id="PF01432"/>
    </source>
</evidence>
<evidence type="ECO:0000256" key="3">
    <source>
        <dbReference type="ARBA" id="ARBA00006040"/>
    </source>
</evidence>
<evidence type="ECO:0000256" key="12">
    <source>
        <dbReference type="ARBA" id="ARBA00023128"/>
    </source>
</evidence>
<keyword evidence="10" id="KW-0809">Transit peptide</keyword>
<dbReference type="EC" id="3.4.24.59" evidence="4"/>
<proteinExistence type="inferred from homology"/>
<dbReference type="InterPro" id="IPR001567">
    <property type="entry name" value="Pept_M3A_M3B_dom"/>
</dbReference>
<dbReference type="Proteomes" id="UP000095009">
    <property type="component" value="Unassembled WGS sequence"/>
</dbReference>
<keyword evidence="9 13" id="KW-0862">Zinc</keyword>
<dbReference type="GO" id="GO:0005759">
    <property type="term" value="C:mitochondrial matrix"/>
    <property type="evidence" value="ECO:0007669"/>
    <property type="project" value="UniProtKB-SubCell"/>
</dbReference>
<dbReference type="OrthoDB" id="17530at2759"/>
<keyword evidence="8 13" id="KW-0378">Hydrolase</keyword>
<dbReference type="GO" id="GO:0046872">
    <property type="term" value="F:metal ion binding"/>
    <property type="evidence" value="ECO:0007669"/>
    <property type="project" value="UniProtKB-UniRule"/>
</dbReference>
<feature type="domain" description="Peptidase M3A/M3B catalytic" evidence="14">
    <location>
        <begin position="341"/>
        <end position="812"/>
    </location>
</feature>
<dbReference type="PANTHER" id="PTHR11804">
    <property type="entry name" value="PROTEASE M3 THIMET OLIGOPEPTIDASE-RELATED"/>
    <property type="match status" value="1"/>
</dbReference>
<dbReference type="EMBL" id="KV454407">
    <property type="protein sequence ID" value="ODQ67097.1"/>
    <property type="molecule type" value="Genomic_DNA"/>
</dbReference>
<dbReference type="InterPro" id="IPR045090">
    <property type="entry name" value="Pept_M3A_M3B"/>
</dbReference>
<dbReference type="Pfam" id="PF01432">
    <property type="entry name" value="Peptidase_M3"/>
    <property type="match status" value="1"/>
</dbReference>
<dbReference type="InterPro" id="IPR024079">
    <property type="entry name" value="MetalloPept_cat_dom_sf"/>
</dbReference>
<dbReference type="PANTHER" id="PTHR11804:SF79">
    <property type="entry name" value="MITOCHONDRIAL INTERMEDIATE PEPTIDASE"/>
    <property type="match status" value="1"/>
</dbReference>
<evidence type="ECO:0000256" key="8">
    <source>
        <dbReference type="ARBA" id="ARBA00022801"/>
    </source>
</evidence>
<gene>
    <name evidence="15" type="ORF">NADFUDRAFT_21876</name>
</gene>
<accession>A0A1E3PQI0</accession>
<evidence type="ECO:0000256" key="11">
    <source>
        <dbReference type="ARBA" id="ARBA00023049"/>
    </source>
</evidence>
<dbReference type="SUPFAM" id="SSF55486">
    <property type="entry name" value="Metalloproteases ('zincins'), catalytic domain"/>
    <property type="match status" value="1"/>
</dbReference>
<dbReference type="Gene3D" id="3.40.390.10">
    <property type="entry name" value="Collagenase (Catalytic Domain)"/>
    <property type="match status" value="1"/>
</dbReference>
<evidence type="ECO:0000313" key="15">
    <source>
        <dbReference type="EMBL" id="ODQ67097.1"/>
    </source>
</evidence>
<comment type="subcellular location">
    <subcellularLocation>
        <location evidence="2">Mitochondrion matrix</location>
    </subcellularLocation>
</comment>
<sequence length="818" mass="93252">MISSASRLLKARNYDQLRSIISSTDVSVTTKVKFATTRFLQPHLPLRNRLDQHRHITTRRALLKQIEVTKTDSTTRESLLAEENQLRVAKNDDDLLRRVFDHADVWKEFSASSRSTTTSSLFSKLVNNYESGLFNNPYLKTTSGLRQFSRDSLQQAKLLTAEILAAKTTYELKDNIKRLDRLSDTLCQVIDLAEFVRMAHPDSGFVSTAQECHEEMFDFMNQLNTNTELCNQLSDIMKTPEILKLLTDEEKVVGKLLLEDFKKSGVYLAEETRDLFVQLSNHISVVGQKFLNEIGPAKYTVKVPAKSLKGLPSVAMDGVKIRGDIAEIPTVGPVSNIILSTVRDEQVRKEVWAAGRSAKEDQVDSLNEVLDTRNYLATMMGKESYCHYMLEDKMARSPENVLKFLNGLLDTTYPLAKEELDRLAVLKKNYRTEGSNDTEEFQAWDRDYYTTKYLASKRKGRSKRLDSVHPYFSVGTVMQGLSRLFSKIYGIRFVPHKTKHGEVWHNDVRRLDVVCEEEGRIGVVYCDLFQRAGKSPNPAHYTVRCSRQVFVEEFESKFTQKLYNDADGTVHQLPTIALICDFTNDGNPLDSTCLLSFNDVQTLFHEMGHAMHSMLGRTTYHNVSGTRCVADFVELPSILMEYFASSPEVLALYARHYLTNEPLPIEAFKNHLAEQSQLQSMETYAQIKMALLDQSLHNTTSFNSEGRIDSTKVYHEVEAYKGLFPDMSKSQWHAQFGHLIGYGTTYYCYLLDRMMAEKVWNKLFKQNPLNREAGSKFRNGLLKWGGSRDAWACIADVLEKPELTKGDEAAMDFIGRGS</sequence>
<evidence type="ECO:0000313" key="16">
    <source>
        <dbReference type="Proteomes" id="UP000095009"/>
    </source>
</evidence>
<dbReference type="CDD" id="cd06457">
    <property type="entry name" value="M3A_MIP"/>
    <property type="match status" value="1"/>
</dbReference>
<evidence type="ECO:0000256" key="13">
    <source>
        <dbReference type="RuleBase" id="RU003435"/>
    </source>
</evidence>
<evidence type="ECO:0000256" key="5">
    <source>
        <dbReference type="ARBA" id="ARBA00018046"/>
    </source>
</evidence>
<dbReference type="AlphaFoldDB" id="A0A1E3PQI0"/>
<reference evidence="15 16" key="1">
    <citation type="journal article" date="2016" name="Proc. Natl. Acad. Sci. U.S.A.">
        <title>Comparative genomics of biotechnologically important yeasts.</title>
        <authorList>
            <person name="Riley R."/>
            <person name="Haridas S."/>
            <person name="Wolfe K.H."/>
            <person name="Lopes M.R."/>
            <person name="Hittinger C.T."/>
            <person name="Goeker M."/>
            <person name="Salamov A.A."/>
            <person name="Wisecaver J.H."/>
            <person name="Long T.M."/>
            <person name="Calvey C.H."/>
            <person name="Aerts A.L."/>
            <person name="Barry K.W."/>
            <person name="Choi C."/>
            <person name="Clum A."/>
            <person name="Coughlan A.Y."/>
            <person name="Deshpande S."/>
            <person name="Douglass A.P."/>
            <person name="Hanson S.J."/>
            <person name="Klenk H.-P."/>
            <person name="LaButti K.M."/>
            <person name="Lapidus A."/>
            <person name="Lindquist E.A."/>
            <person name="Lipzen A.M."/>
            <person name="Meier-Kolthoff J.P."/>
            <person name="Ohm R.A."/>
            <person name="Otillar R.P."/>
            <person name="Pangilinan J.L."/>
            <person name="Peng Y."/>
            <person name="Rokas A."/>
            <person name="Rosa C.A."/>
            <person name="Scheuner C."/>
            <person name="Sibirny A.A."/>
            <person name="Slot J.C."/>
            <person name="Stielow J.B."/>
            <person name="Sun H."/>
            <person name="Kurtzman C.P."/>
            <person name="Blackwell M."/>
            <person name="Grigoriev I.V."/>
            <person name="Jeffries T.W."/>
        </authorList>
    </citation>
    <scope>NUCLEOTIDE SEQUENCE [LARGE SCALE GENOMIC DNA]</scope>
    <source>
        <strain evidence="15 16">DSM 6958</strain>
    </source>
</reference>
<dbReference type="GO" id="GO:0004222">
    <property type="term" value="F:metalloendopeptidase activity"/>
    <property type="evidence" value="ECO:0007669"/>
    <property type="project" value="UniProtKB-EC"/>
</dbReference>
<dbReference type="STRING" id="857566.A0A1E3PQI0"/>
<comment type="similarity">
    <text evidence="3 13">Belongs to the peptidase M3 family.</text>
</comment>
<dbReference type="InterPro" id="IPR033851">
    <property type="entry name" value="M3A_MIP"/>
</dbReference>
<dbReference type="InterPro" id="IPR024077">
    <property type="entry name" value="Neurolysin/TOP_dom2"/>
</dbReference>
<evidence type="ECO:0000256" key="10">
    <source>
        <dbReference type="ARBA" id="ARBA00022946"/>
    </source>
</evidence>
<keyword evidence="11 13" id="KW-0482">Metalloprotease</keyword>
<evidence type="ECO:0000256" key="4">
    <source>
        <dbReference type="ARBA" id="ARBA00012441"/>
    </source>
</evidence>
<dbReference type="GO" id="GO:0006518">
    <property type="term" value="P:peptide metabolic process"/>
    <property type="evidence" value="ECO:0007669"/>
    <property type="project" value="TreeGrafter"/>
</dbReference>
<evidence type="ECO:0000256" key="6">
    <source>
        <dbReference type="ARBA" id="ARBA00022670"/>
    </source>
</evidence>
<evidence type="ECO:0000256" key="7">
    <source>
        <dbReference type="ARBA" id="ARBA00022723"/>
    </source>
</evidence>
<organism evidence="15 16">
    <name type="scientific">Nadsonia fulvescens var. elongata DSM 6958</name>
    <dbReference type="NCBI Taxonomy" id="857566"/>
    <lineage>
        <taxon>Eukaryota</taxon>
        <taxon>Fungi</taxon>
        <taxon>Dikarya</taxon>
        <taxon>Ascomycota</taxon>
        <taxon>Saccharomycotina</taxon>
        <taxon>Dipodascomycetes</taxon>
        <taxon>Dipodascales</taxon>
        <taxon>Dipodascales incertae sedis</taxon>
        <taxon>Nadsonia</taxon>
    </lineage>
</organism>
<keyword evidence="12" id="KW-0496">Mitochondrion</keyword>
<evidence type="ECO:0000256" key="1">
    <source>
        <dbReference type="ARBA" id="ARBA00000436"/>
    </source>
</evidence>
<dbReference type="Gene3D" id="1.10.1370.10">
    <property type="entry name" value="Neurolysin, domain 3"/>
    <property type="match status" value="1"/>
</dbReference>
<comment type="catalytic activity">
    <reaction evidence="1">
        <text>Release of an N-terminal octapeptide as second stage of processing of some proteins imported into the mitochondrion.</text>
        <dbReference type="EC" id="3.4.24.59"/>
    </reaction>
</comment>
<evidence type="ECO:0000256" key="9">
    <source>
        <dbReference type="ARBA" id="ARBA00022833"/>
    </source>
</evidence>
<keyword evidence="7 13" id="KW-0479">Metal-binding</keyword>
<dbReference type="FunFam" id="3.40.390.10:FF:000029">
    <property type="entry name" value="Mitochondrial intermediate peptidase 1"/>
    <property type="match status" value="1"/>
</dbReference>
<comment type="cofactor">
    <cofactor evidence="13">
        <name>Zn(2+)</name>
        <dbReference type="ChEBI" id="CHEBI:29105"/>
    </cofactor>
    <text evidence="13">Binds 1 zinc ion.</text>
</comment>
<evidence type="ECO:0000256" key="2">
    <source>
        <dbReference type="ARBA" id="ARBA00004305"/>
    </source>
</evidence>
<keyword evidence="6 13" id="KW-0645">Protease</keyword>
<protein>
    <recommendedName>
        <fullName evidence="5">Mitochondrial intermediate peptidase</fullName>
        <ecNumber evidence="4">3.4.24.59</ecNumber>
    </recommendedName>
</protein>
<keyword evidence="16" id="KW-1185">Reference proteome</keyword>
<dbReference type="GO" id="GO:0006627">
    <property type="term" value="P:protein processing involved in protein targeting to mitochondrion"/>
    <property type="evidence" value="ECO:0007669"/>
    <property type="project" value="TreeGrafter"/>
</dbReference>
<name>A0A1E3PQI0_9ASCO</name>